<dbReference type="SUPFAM" id="SSF54427">
    <property type="entry name" value="NTF2-like"/>
    <property type="match status" value="1"/>
</dbReference>
<reference evidence="2 3" key="1">
    <citation type="submission" date="2020-03" db="EMBL/GenBank/DDBJ databases">
        <title>WGS of actinomycetes isolated from Thailand.</title>
        <authorList>
            <person name="Thawai C."/>
        </authorList>
    </citation>
    <scope>NUCLEOTIDE SEQUENCE [LARGE SCALE GENOMIC DNA]</scope>
    <source>
        <strain evidence="2 3">FMUSA5-5</strain>
    </source>
</reference>
<comment type="caution">
    <text evidence="2">The sequence shown here is derived from an EMBL/GenBank/DDBJ whole genome shotgun (WGS) entry which is preliminary data.</text>
</comment>
<evidence type="ECO:0000313" key="3">
    <source>
        <dbReference type="Proteomes" id="UP000696294"/>
    </source>
</evidence>
<keyword evidence="3" id="KW-1185">Reference proteome</keyword>
<dbReference type="InterPro" id="IPR012467">
    <property type="entry name" value="DUF1684"/>
</dbReference>
<protein>
    <submittedName>
        <fullName evidence="2">DUF1684 domain-containing protein</fullName>
    </submittedName>
</protein>
<dbReference type="RefSeq" id="WP_168011148.1">
    <property type="nucleotide sequence ID" value="NZ_JAATEP010000013.1"/>
</dbReference>
<name>A0ABX1B9K5_9ACTN</name>
<evidence type="ECO:0000313" key="2">
    <source>
        <dbReference type="EMBL" id="NJP91833.1"/>
    </source>
</evidence>
<accession>A0ABX1B9K5</accession>
<evidence type="ECO:0000259" key="1">
    <source>
        <dbReference type="Pfam" id="PF12680"/>
    </source>
</evidence>
<gene>
    <name evidence="2" type="ORF">HCN51_20615</name>
</gene>
<dbReference type="Proteomes" id="UP000696294">
    <property type="component" value="Unassembled WGS sequence"/>
</dbReference>
<dbReference type="Gene3D" id="3.10.450.50">
    <property type="match status" value="1"/>
</dbReference>
<dbReference type="InterPro" id="IPR037401">
    <property type="entry name" value="SnoaL-like"/>
</dbReference>
<dbReference type="Pfam" id="PF07920">
    <property type="entry name" value="DUF1684"/>
    <property type="match status" value="1"/>
</dbReference>
<dbReference type="Pfam" id="PF12680">
    <property type="entry name" value="SnoaL_2"/>
    <property type="match status" value="1"/>
</dbReference>
<sequence length="392" mass="42428">MLEKRAEADYEAWRRGRWDEIAGHLGKAGVVRLATITGSAQTVEGVPGRWDASGSDGLKLTAAGADGVSLDGRPVDGTVTLTGGSSLRLPGERTVAVSGGDGIYGLTVWDPAVPSLARLREIAVFPVDPAYVVDAEYRRTPGREVEIERLTDPPTRHVLPAPADLVFDLAGRQHSLTVIETFPGNLLVVFTDATSGAETPEIGRWVVLPPVEGDTVRVDFNQAVLPLHVFSRAFPCPLAPEGNHLPVPVSAGERAPVHSEPEGTRQAMSTDVKDAAIRYLRRLEAGDYAGMRALCTDTATVWHNDGKGQQTIDENLAMLKDGPAAQASLRYDVIRQFTEADEVLQQHVLRITNADGPVGEVQAAMYFRFKDGLIDRIEEYANFIPADAHRSR</sequence>
<dbReference type="PANTHER" id="PTHR41913:SF1">
    <property type="entry name" value="DUF1684 DOMAIN-CONTAINING PROTEIN"/>
    <property type="match status" value="1"/>
</dbReference>
<proteinExistence type="predicted"/>
<dbReference type="PANTHER" id="PTHR41913">
    <property type="entry name" value="DUF1684 DOMAIN-CONTAINING PROTEIN"/>
    <property type="match status" value="1"/>
</dbReference>
<dbReference type="InterPro" id="IPR032710">
    <property type="entry name" value="NTF2-like_dom_sf"/>
</dbReference>
<organism evidence="2 3">
    <name type="scientific">Nonomuraea composti</name>
    <dbReference type="NCBI Taxonomy" id="2720023"/>
    <lineage>
        <taxon>Bacteria</taxon>
        <taxon>Bacillati</taxon>
        <taxon>Actinomycetota</taxon>
        <taxon>Actinomycetes</taxon>
        <taxon>Streptosporangiales</taxon>
        <taxon>Streptosporangiaceae</taxon>
        <taxon>Nonomuraea</taxon>
    </lineage>
</organism>
<feature type="domain" description="SnoaL-like" evidence="1">
    <location>
        <begin position="278"/>
        <end position="376"/>
    </location>
</feature>
<dbReference type="EMBL" id="JAATEP010000013">
    <property type="protein sequence ID" value="NJP91833.1"/>
    <property type="molecule type" value="Genomic_DNA"/>
</dbReference>